<dbReference type="STRING" id="2880.D8LGX1"/>
<dbReference type="GO" id="GO:0070991">
    <property type="term" value="F:medium-chain fatty acyl-CoA dehydrogenase activity"/>
    <property type="evidence" value="ECO:0007669"/>
    <property type="project" value="UniProtKB-EC"/>
</dbReference>
<comment type="catalytic activity">
    <reaction evidence="11">
        <text>a long-chain 2,3-saturated fatty acyl-CoA + oxidized [electron-transfer flavoprotein] + H(+) = a long-chain (2E)-enoyl-CoA + reduced [electron-transfer flavoprotein]</text>
        <dbReference type="Rhea" id="RHEA:17721"/>
        <dbReference type="Rhea" id="RHEA-COMP:10685"/>
        <dbReference type="Rhea" id="RHEA-COMP:10686"/>
        <dbReference type="ChEBI" id="CHEBI:15378"/>
        <dbReference type="ChEBI" id="CHEBI:57692"/>
        <dbReference type="ChEBI" id="CHEBI:58307"/>
        <dbReference type="ChEBI" id="CHEBI:83721"/>
        <dbReference type="ChEBI" id="CHEBI:83727"/>
        <dbReference type="EC" id="1.3.8.8"/>
    </reaction>
</comment>
<dbReference type="eggNOG" id="KOG0137">
    <property type="taxonomic scope" value="Eukaryota"/>
</dbReference>
<dbReference type="GO" id="GO:0004466">
    <property type="term" value="F:long-chain fatty acyl-CoA dehydrogenase activity"/>
    <property type="evidence" value="ECO:0007669"/>
    <property type="project" value="UniProtKB-EC"/>
</dbReference>
<dbReference type="GO" id="GO:0033539">
    <property type="term" value="P:fatty acid beta-oxidation using acyl-CoA dehydrogenase"/>
    <property type="evidence" value="ECO:0007669"/>
    <property type="project" value="InterPro"/>
</dbReference>
<dbReference type="FunFam" id="1.20.140.10:FF:000009">
    <property type="entry name" value="Acyl-CoA dehydrogenase"/>
    <property type="match status" value="1"/>
</dbReference>
<dbReference type="InParanoid" id="D8LGX1"/>
<dbReference type="Proteomes" id="UP000002630">
    <property type="component" value="Linkage Group LG17"/>
</dbReference>
<dbReference type="NCBIfam" id="NF009586">
    <property type="entry name" value="PRK13026.1"/>
    <property type="match status" value="1"/>
</dbReference>
<comment type="cofactor">
    <cofactor evidence="1">
        <name>FAD</name>
        <dbReference type="ChEBI" id="CHEBI:57692"/>
    </cofactor>
</comment>
<dbReference type="Gene3D" id="1.20.140.10">
    <property type="entry name" value="Butyryl-CoA Dehydrogenase, subunit A, domain 3"/>
    <property type="match status" value="1"/>
</dbReference>
<organism evidence="15 16">
    <name type="scientific">Ectocarpus siliculosus</name>
    <name type="common">Brown alga</name>
    <name type="synonym">Conferva siliculosa</name>
    <dbReference type="NCBI Taxonomy" id="2880"/>
    <lineage>
        <taxon>Eukaryota</taxon>
        <taxon>Sar</taxon>
        <taxon>Stramenopiles</taxon>
        <taxon>Ochrophyta</taxon>
        <taxon>PX clade</taxon>
        <taxon>Phaeophyceae</taxon>
        <taxon>Ectocarpales</taxon>
        <taxon>Ectocarpaceae</taxon>
        <taxon>Ectocarpus</taxon>
    </lineage>
</organism>
<evidence type="ECO:0000256" key="5">
    <source>
        <dbReference type="ARBA" id="ARBA00012040"/>
    </source>
</evidence>
<evidence type="ECO:0000256" key="8">
    <source>
        <dbReference type="ARBA" id="ARBA00022827"/>
    </source>
</evidence>
<evidence type="ECO:0000256" key="7">
    <source>
        <dbReference type="ARBA" id="ARBA00022630"/>
    </source>
</evidence>
<comment type="similarity">
    <text evidence="3">Belongs to the acyl-CoA dehydrogenase family.</text>
</comment>
<keyword evidence="9" id="KW-0560">Oxidoreductase</keyword>
<evidence type="ECO:0000256" key="3">
    <source>
        <dbReference type="ARBA" id="ARBA00009347"/>
    </source>
</evidence>
<dbReference type="OrthoDB" id="435240at2759"/>
<dbReference type="SUPFAM" id="SSF56645">
    <property type="entry name" value="Acyl-CoA dehydrogenase NM domain-like"/>
    <property type="match status" value="1"/>
</dbReference>
<dbReference type="GO" id="GO:0051793">
    <property type="term" value="P:medium-chain fatty acid catabolic process"/>
    <property type="evidence" value="ECO:0007669"/>
    <property type="project" value="TreeGrafter"/>
</dbReference>
<dbReference type="OMA" id="LGKGWMM"/>
<evidence type="ECO:0000256" key="9">
    <source>
        <dbReference type="ARBA" id="ARBA00023002"/>
    </source>
</evidence>
<dbReference type="InterPro" id="IPR046373">
    <property type="entry name" value="Acyl-CoA_Oxase/DH_mid-dom_sf"/>
</dbReference>
<dbReference type="InterPro" id="IPR050741">
    <property type="entry name" value="Acyl-CoA_dehydrogenase"/>
</dbReference>
<dbReference type="GO" id="GO:0050660">
    <property type="term" value="F:flavin adenine dinucleotide binding"/>
    <property type="evidence" value="ECO:0007669"/>
    <property type="project" value="InterPro"/>
</dbReference>
<dbReference type="AlphaFoldDB" id="D8LGX1"/>
<dbReference type="Pfam" id="PF09317">
    <property type="entry name" value="ACDH_C"/>
    <property type="match status" value="1"/>
</dbReference>
<dbReference type="InterPro" id="IPR009075">
    <property type="entry name" value="AcylCo_DH/oxidase_C"/>
</dbReference>
<evidence type="ECO:0000256" key="1">
    <source>
        <dbReference type="ARBA" id="ARBA00001974"/>
    </source>
</evidence>
<evidence type="ECO:0000256" key="2">
    <source>
        <dbReference type="ARBA" id="ARBA00005005"/>
    </source>
</evidence>
<feature type="domain" description="Acyl-CoA dehydrogenase/oxidase N-terminal" evidence="13">
    <location>
        <begin position="99"/>
        <end position="206"/>
    </location>
</feature>
<dbReference type="EC" id="1.3.8.8" evidence="5"/>
<dbReference type="InterPro" id="IPR037069">
    <property type="entry name" value="AcylCoA_DH/ox_N_sf"/>
</dbReference>
<dbReference type="GO" id="GO:0005739">
    <property type="term" value="C:mitochondrion"/>
    <property type="evidence" value="ECO:0007669"/>
    <property type="project" value="TreeGrafter"/>
</dbReference>
<dbReference type="InterPro" id="IPR013786">
    <property type="entry name" value="AcylCoA_DH/ox_N"/>
</dbReference>
<comment type="catalytic activity">
    <reaction evidence="10">
        <text>a medium-chain 2,3-saturated fatty acyl-CoA + oxidized [electron-transfer flavoprotein] + H(+) = a medium-chain (2E)-enoyl-CoA + reduced [electron-transfer flavoprotein]</text>
        <dbReference type="Rhea" id="RHEA:14477"/>
        <dbReference type="Rhea" id="RHEA-COMP:10685"/>
        <dbReference type="Rhea" id="RHEA-COMP:10686"/>
        <dbReference type="ChEBI" id="CHEBI:15378"/>
        <dbReference type="ChEBI" id="CHEBI:57692"/>
        <dbReference type="ChEBI" id="CHEBI:58307"/>
        <dbReference type="ChEBI" id="CHEBI:83723"/>
        <dbReference type="ChEBI" id="CHEBI:83726"/>
        <dbReference type="EC" id="1.3.8.7"/>
    </reaction>
</comment>
<evidence type="ECO:0000313" key="15">
    <source>
        <dbReference type="EMBL" id="CBN75824.1"/>
    </source>
</evidence>
<dbReference type="Pfam" id="PF02771">
    <property type="entry name" value="Acyl-CoA_dh_N"/>
    <property type="match status" value="1"/>
</dbReference>
<evidence type="ECO:0000259" key="13">
    <source>
        <dbReference type="Pfam" id="PF02771"/>
    </source>
</evidence>
<dbReference type="InterPro" id="IPR036250">
    <property type="entry name" value="AcylCo_DH-like_C"/>
</dbReference>
<dbReference type="SUPFAM" id="SSF47203">
    <property type="entry name" value="Acyl-CoA dehydrogenase C-terminal domain-like"/>
    <property type="match status" value="1"/>
</dbReference>
<sequence>MNHGNASSALKTAIRGASAARGTSRAAVQGRAVANVQQRTFITPAYNLAKKITPKISATEAAALEAGTIGFDRDIFDGTASLQSLKDKYTIAKLTDREQSFIDNEVETLCEMLDDYQISKDRDLPKEAWDYMREKGFLGMVIPQEYGGLGFSAHGHSQVVQKISCASGSAAVSVMVPNSLGPGELLLRYGTQAQKDNYLPRLGRGELIPCFGLTGPSSGSDAASMRDVGYVTEENGVMGVRATFKKRYITLAPVAGIVGLAFNLKDPNNLLKGNGNEGITVCLLERGHPGLRLGDRHDPSASSFMNGTVEGEEVFIPLDQIIGGRERAGFGWNMLMDCLAEGRGISLPAMSVAASKMTASVVGAYARIRKQFKVPLAELEGVQEHLASVGSNTLLVTSGQALMNSMLNGHEQPAVLSAVMKQQMTTRMRQNINDGMDVLGGAGICNGPANFMGNPYMAIPIAITVEGANTLTRSLIIFGQGLTRSHPHLLDIIRSIQHGDDQKGFNKALGQIIGHGVANSTRSFARALTRSRSRGSDPAAYYASQLDRLTAAFAYCSDIALTMGGKIKFAEMLSGRYADVLSGLFLGYSTLWYTSHHKNVKGLDKVTDFAMQRTLADIEDAFYGIFANFPSKTLSLAMRGVAFPTGRCYQQPSDTLAQEVSQLISTDTQVRELFKENVFLSNDPMNRMTLIDATLPKAVQADGVLRTLRREKREATADEQALIDEVEAAREIIIQVDSFPGLGKEMQDGRDFSPENRPALDDIYGVKTGAAKSAVA</sequence>
<keyword evidence="7" id="KW-0285">Flavoprotein</keyword>
<dbReference type="InterPro" id="IPR009100">
    <property type="entry name" value="AcylCoA_DH/oxidase_NM_dom_sf"/>
</dbReference>
<evidence type="ECO:0000256" key="10">
    <source>
        <dbReference type="ARBA" id="ARBA00047882"/>
    </source>
</evidence>
<dbReference type="Gene3D" id="2.40.110.10">
    <property type="entry name" value="Butyryl-CoA Dehydrogenase, subunit A, domain 2"/>
    <property type="match status" value="1"/>
</dbReference>
<evidence type="ECO:0000313" key="16">
    <source>
        <dbReference type="Proteomes" id="UP000002630"/>
    </source>
</evidence>
<accession>D8LGX1</accession>
<proteinExistence type="inferred from homology"/>
<protein>
    <recommendedName>
        <fullName evidence="6">Acyl-coenzyme A dehydrogenase</fullName>
        <ecNumber evidence="4">1.3.8.7</ecNumber>
        <ecNumber evidence="5">1.3.8.8</ecNumber>
    </recommendedName>
</protein>
<dbReference type="PANTHER" id="PTHR48083:SF2">
    <property type="entry name" value="MEDIUM-CHAIN SPECIFIC ACYL-COA DEHYDROGENASE, MITOCHONDRIAL"/>
    <property type="match status" value="1"/>
</dbReference>
<evidence type="ECO:0000256" key="4">
    <source>
        <dbReference type="ARBA" id="ARBA00012033"/>
    </source>
</evidence>
<dbReference type="Gene3D" id="1.10.540.10">
    <property type="entry name" value="Acyl-CoA dehydrogenase/oxidase, N-terminal domain"/>
    <property type="match status" value="1"/>
</dbReference>
<dbReference type="EC" id="1.3.8.7" evidence="4"/>
<dbReference type="InterPro" id="IPR015396">
    <property type="entry name" value="FadE_C"/>
</dbReference>
<dbReference type="UniPathway" id="UPA00659"/>
<gene>
    <name evidence="15" type="ORF">Esi_0182_0007</name>
</gene>
<keyword evidence="8" id="KW-0274">FAD</keyword>
<evidence type="ECO:0000259" key="14">
    <source>
        <dbReference type="Pfam" id="PF09317"/>
    </source>
</evidence>
<reference evidence="15 16" key="1">
    <citation type="journal article" date="2010" name="Nature">
        <title>The Ectocarpus genome and the independent evolution of multicellularity in brown algae.</title>
        <authorList>
            <person name="Cock J.M."/>
            <person name="Sterck L."/>
            <person name="Rouze P."/>
            <person name="Scornet D."/>
            <person name="Allen A.E."/>
            <person name="Amoutzias G."/>
            <person name="Anthouard V."/>
            <person name="Artiguenave F."/>
            <person name="Aury J.M."/>
            <person name="Badger J.H."/>
            <person name="Beszteri B."/>
            <person name="Billiau K."/>
            <person name="Bonnet E."/>
            <person name="Bothwell J.H."/>
            <person name="Bowler C."/>
            <person name="Boyen C."/>
            <person name="Brownlee C."/>
            <person name="Carrano C.J."/>
            <person name="Charrier B."/>
            <person name="Cho G.Y."/>
            <person name="Coelho S.M."/>
            <person name="Collen J."/>
            <person name="Corre E."/>
            <person name="Da Silva C."/>
            <person name="Delage L."/>
            <person name="Delaroque N."/>
            <person name="Dittami S.M."/>
            <person name="Doulbeau S."/>
            <person name="Elias M."/>
            <person name="Farnham G."/>
            <person name="Gachon C.M."/>
            <person name="Gschloessl B."/>
            <person name="Heesch S."/>
            <person name="Jabbari K."/>
            <person name="Jubin C."/>
            <person name="Kawai H."/>
            <person name="Kimura K."/>
            <person name="Kloareg B."/>
            <person name="Kupper F.C."/>
            <person name="Lang D."/>
            <person name="Le Bail A."/>
            <person name="Leblanc C."/>
            <person name="Lerouge P."/>
            <person name="Lohr M."/>
            <person name="Lopez P.J."/>
            <person name="Martens C."/>
            <person name="Maumus F."/>
            <person name="Michel G."/>
            <person name="Miranda-Saavedra D."/>
            <person name="Morales J."/>
            <person name="Moreau H."/>
            <person name="Motomura T."/>
            <person name="Nagasato C."/>
            <person name="Napoli C.A."/>
            <person name="Nelson D.R."/>
            <person name="Nyvall-Collen P."/>
            <person name="Peters A.F."/>
            <person name="Pommier C."/>
            <person name="Potin P."/>
            <person name="Poulain J."/>
            <person name="Quesneville H."/>
            <person name="Read B."/>
            <person name="Rensing S.A."/>
            <person name="Ritter A."/>
            <person name="Rousvoal S."/>
            <person name="Samanta M."/>
            <person name="Samson G."/>
            <person name="Schroeder D.C."/>
            <person name="Segurens B."/>
            <person name="Strittmatter M."/>
            <person name="Tonon T."/>
            <person name="Tregear J.W."/>
            <person name="Valentin K."/>
            <person name="von Dassow P."/>
            <person name="Yamagishi T."/>
            <person name="Van de Peer Y."/>
            <person name="Wincker P."/>
        </authorList>
    </citation>
    <scope>NUCLEOTIDE SEQUENCE [LARGE SCALE GENOMIC DNA]</scope>
    <source>
        <strain evidence="16">Ec32 / CCAP1310/4</strain>
    </source>
</reference>
<evidence type="ECO:0000259" key="12">
    <source>
        <dbReference type="Pfam" id="PF00441"/>
    </source>
</evidence>
<dbReference type="FunFam" id="1.10.540.10:FF:000004">
    <property type="entry name" value="Acyl-CoA dehydrogenase"/>
    <property type="match status" value="1"/>
</dbReference>
<name>D8LGX1_ECTSI</name>
<dbReference type="NCBIfam" id="NF007000">
    <property type="entry name" value="PRK09463.1"/>
    <property type="match status" value="1"/>
</dbReference>
<dbReference type="Pfam" id="PF00441">
    <property type="entry name" value="Acyl-CoA_dh_1"/>
    <property type="match status" value="1"/>
</dbReference>
<evidence type="ECO:0000256" key="6">
    <source>
        <dbReference type="ARBA" id="ARBA00020144"/>
    </source>
</evidence>
<keyword evidence="16" id="KW-1185">Reference proteome</keyword>
<feature type="domain" description="Acyl-CoA dehydrogenase/oxidase C-terminal" evidence="12">
    <location>
        <begin position="331"/>
        <end position="476"/>
    </location>
</feature>
<dbReference type="EMBL" id="FN648307">
    <property type="protein sequence ID" value="CBN75824.1"/>
    <property type="molecule type" value="Genomic_DNA"/>
</dbReference>
<evidence type="ECO:0000256" key="11">
    <source>
        <dbReference type="ARBA" id="ARBA00049247"/>
    </source>
</evidence>
<comment type="pathway">
    <text evidence="2">Lipid metabolism; fatty acid beta-oxidation.</text>
</comment>
<dbReference type="EMBL" id="FN649742">
    <property type="protein sequence ID" value="CBN75824.1"/>
    <property type="molecule type" value="Genomic_DNA"/>
</dbReference>
<feature type="domain" description="Acyl-CoA dehydrogenase C-terminal bacterial-type" evidence="14">
    <location>
        <begin position="483"/>
        <end position="731"/>
    </location>
</feature>
<dbReference type="PANTHER" id="PTHR48083">
    <property type="entry name" value="MEDIUM-CHAIN SPECIFIC ACYL-COA DEHYDROGENASE, MITOCHONDRIAL-RELATED"/>
    <property type="match status" value="1"/>
</dbReference>